<protein>
    <submittedName>
        <fullName evidence="1">Uncharacterized protein</fullName>
    </submittedName>
</protein>
<organism evidence="1 2">
    <name type="scientific">Calothrix parasitica NIES-267</name>
    <dbReference type="NCBI Taxonomy" id="1973488"/>
    <lineage>
        <taxon>Bacteria</taxon>
        <taxon>Bacillati</taxon>
        <taxon>Cyanobacteriota</taxon>
        <taxon>Cyanophyceae</taxon>
        <taxon>Nostocales</taxon>
        <taxon>Calotrichaceae</taxon>
        <taxon>Calothrix</taxon>
    </lineage>
</organism>
<evidence type="ECO:0000313" key="2">
    <source>
        <dbReference type="Proteomes" id="UP000218418"/>
    </source>
</evidence>
<keyword evidence="2" id="KW-1185">Reference proteome</keyword>
<gene>
    <name evidence="1" type="ORF">NIES267_73180</name>
</gene>
<dbReference type="EMBL" id="AP018229">
    <property type="protein sequence ID" value="BAY87794.1"/>
    <property type="molecule type" value="Genomic_DNA"/>
</dbReference>
<proteinExistence type="predicted"/>
<accession>A0A1Z4M2S1</accession>
<evidence type="ECO:0000313" key="1">
    <source>
        <dbReference type="EMBL" id="BAY87794.1"/>
    </source>
</evidence>
<dbReference type="Proteomes" id="UP000218418">
    <property type="component" value="Plasmid plasmid2"/>
</dbReference>
<keyword evidence="1" id="KW-0614">Plasmid</keyword>
<dbReference type="AlphaFoldDB" id="A0A1Z4M2S1"/>
<geneLocation type="plasmid" evidence="2">
    <name>Plasmid2 dna</name>
</geneLocation>
<name>A0A1Z4M2S1_9CYAN</name>
<reference evidence="1 2" key="1">
    <citation type="submission" date="2017-06" db="EMBL/GenBank/DDBJ databases">
        <title>Genome sequencing of cyanobaciteial culture collection at National Institute for Environmental Studies (NIES).</title>
        <authorList>
            <person name="Hirose Y."/>
            <person name="Shimura Y."/>
            <person name="Fujisawa T."/>
            <person name="Nakamura Y."/>
            <person name="Kawachi M."/>
        </authorList>
    </citation>
    <scope>NUCLEOTIDE SEQUENCE [LARGE SCALE GENOMIC DNA]</scope>
    <source>
        <strain evidence="1 2">NIES-267</strain>
        <plasmid evidence="2">Plasmid2 dna</plasmid>
    </source>
</reference>
<sequence>MYIKQIVMKKKIPFELSTTPEYEDRELSQEEFNRLQAYIISQLDKG</sequence>